<dbReference type="InterPro" id="IPR001680">
    <property type="entry name" value="WD40_rpt"/>
</dbReference>
<feature type="region of interest" description="Disordered" evidence="11">
    <location>
        <begin position="2916"/>
        <end position="2938"/>
    </location>
</feature>
<dbReference type="Gene3D" id="2.120.10.30">
    <property type="entry name" value="TolB, C-terminal domain"/>
    <property type="match status" value="1"/>
</dbReference>
<reference evidence="13 14" key="1">
    <citation type="submission" date="2015-01" db="EMBL/GenBank/DDBJ databases">
        <title>Evolution of Trichinella species and genotypes.</title>
        <authorList>
            <person name="Korhonen P.K."/>
            <person name="Edoardo P."/>
            <person name="Giuseppe L.R."/>
            <person name="Gasser R.B."/>
        </authorList>
    </citation>
    <scope>NUCLEOTIDE SEQUENCE [LARGE SCALE GENOMIC DNA]</scope>
    <source>
        <strain evidence="13">ISS1029</strain>
    </source>
</reference>
<dbReference type="STRING" id="268475.A0A0V1I039"/>
<comment type="caution">
    <text evidence="13">The sequence shown here is derived from an EMBL/GenBank/DDBJ whole genome shotgun (WGS) entry which is preliminary data.</text>
</comment>
<feature type="region of interest" description="Disordered" evidence="11">
    <location>
        <begin position="4395"/>
        <end position="4430"/>
    </location>
</feature>
<feature type="compositionally biased region" description="Polar residues" evidence="11">
    <location>
        <begin position="4737"/>
        <end position="4809"/>
    </location>
</feature>
<dbReference type="InterPro" id="IPR036236">
    <property type="entry name" value="Znf_C2H2_sf"/>
</dbReference>
<dbReference type="Gene3D" id="3.30.160.60">
    <property type="entry name" value="Classic Zinc Finger"/>
    <property type="match status" value="6"/>
</dbReference>
<feature type="region of interest" description="Disordered" evidence="11">
    <location>
        <begin position="3886"/>
        <end position="4001"/>
    </location>
</feature>
<dbReference type="GO" id="GO:0016757">
    <property type="term" value="F:glycosyltransferase activity"/>
    <property type="evidence" value="ECO:0007669"/>
    <property type="project" value="UniProtKB-UniRule"/>
</dbReference>
<dbReference type="PROSITE" id="PS50082">
    <property type="entry name" value="WD_REPEATS_2"/>
    <property type="match status" value="1"/>
</dbReference>
<dbReference type="GO" id="GO:0008236">
    <property type="term" value="F:serine-type peptidase activity"/>
    <property type="evidence" value="ECO:0007669"/>
    <property type="project" value="InterPro"/>
</dbReference>
<dbReference type="Pfam" id="PF25174">
    <property type="entry name" value="Beta-prop_THOC3"/>
    <property type="match status" value="1"/>
</dbReference>
<feature type="compositionally biased region" description="Acidic residues" evidence="11">
    <location>
        <begin position="3668"/>
        <end position="3680"/>
    </location>
</feature>
<feature type="region of interest" description="Disordered" evidence="11">
    <location>
        <begin position="4661"/>
        <end position="4704"/>
    </location>
</feature>
<dbReference type="SUPFAM" id="SSF82171">
    <property type="entry name" value="DPP6 N-terminal domain-like"/>
    <property type="match status" value="1"/>
</dbReference>
<dbReference type="SUPFAM" id="SSF55856">
    <property type="entry name" value="Cytochrome b5-like heme/steroid binding domain"/>
    <property type="match status" value="1"/>
</dbReference>
<dbReference type="PROSITE" id="PS00678">
    <property type="entry name" value="WD_REPEATS_1"/>
    <property type="match status" value="1"/>
</dbReference>
<feature type="region of interest" description="Disordered" evidence="11">
    <location>
        <begin position="2595"/>
        <end position="2631"/>
    </location>
</feature>
<keyword evidence="8" id="KW-0863">Zinc-finger</keyword>
<dbReference type="InterPro" id="IPR001199">
    <property type="entry name" value="Cyt_B5-like_heme/steroid-bd"/>
</dbReference>
<dbReference type="FunFam" id="3.40.50.11660:FF:000004">
    <property type="entry name" value="Glycoprotein 3-alpha-L-fucosyltransferase A"/>
    <property type="match status" value="1"/>
</dbReference>
<dbReference type="SUPFAM" id="SSF50978">
    <property type="entry name" value="WD40 repeat-like"/>
    <property type="match status" value="1"/>
</dbReference>
<evidence type="ECO:0000313" key="14">
    <source>
        <dbReference type="Proteomes" id="UP000055024"/>
    </source>
</evidence>
<keyword evidence="10" id="KW-0333">Golgi apparatus</keyword>
<feature type="compositionally biased region" description="Low complexity" evidence="11">
    <location>
        <begin position="3924"/>
        <end position="4000"/>
    </location>
</feature>
<evidence type="ECO:0000256" key="6">
    <source>
        <dbReference type="ARBA" id="ARBA00022801"/>
    </source>
</evidence>
<feature type="region of interest" description="Disordered" evidence="11">
    <location>
        <begin position="2276"/>
        <end position="2298"/>
    </location>
</feature>
<dbReference type="InterPro" id="IPR013087">
    <property type="entry name" value="Znf_C2H2_type"/>
</dbReference>
<evidence type="ECO:0000256" key="7">
    <source>
        <dbReference type="ARBA" id="ARBA00038357"/>
    </source>
</evidence>
<keyword evidence="10" id="KW-0812">Transmembrane</keyword>
<accession>A0A0V1I039</accession>
<dbReference type="NCBIfam" id="TIGR01251">
    <property type="entry name" value="ribP_PPkin"/>
    <property type="match status" value="1"/>
</dbReference>
<dbReference type="InterPro" id="IPR036400">
    <property type="entry name" value="Cyt_B5-like_heme/steroid_sf"/>
</dbReference>
<keyword evidence="14" id="KW-1185">Reference proteome</keyword>
<feature type="region of interest" description="Disordered" evidence="11">
    <location>
        <begin position="1628"/>
        <end position="1650"/>
    </location>
</feature>
<feature type="compositionally biased region" description="Low complexity" evidence="11">
    <location>
        <begin position="2928"/>
        <end position="2937"/>
    </location>
</feature>
<feature type="region of interest" description="Disordered" evidence="11">
    <location>
        <begin position="3520"/>
        <end position="3555"/>
    </location>
</feature>
<dbReference type="Pfam" id="PF13793">
    <property type="entry name" value="Pribosyltran_N"/>
    <property type="match status" value="1"/>
</dbReference>
<keyword evidence="10" id="KW-1133">Transmembrane helix</keyword>
<dbReference type="Gene3D" id="3.40.50.1820">
    <property type="entry name" value="alpha/beta hydrolase"/>
    <property type="match status" value="1"/>
</dbReference>
<dbReference type="Gene3D" id="2.130.10.10">
    <property type="entry name" value="YVTN repeat-like/Quinoprotein amine dehydrogenase"/>
    <property type="match status" value="1"/>
</dbReference>
<dbReference type="GO" id="GO:0006508">
    <property type="term" value="P:proteolysis"/>
    <property type="evidence" value="ECO:0007669"/>
    <property type="project" value="InterPro"/>
</dbReference>
<name>A0A0V1I039_9BILA</name>
<dbReference type="UniPathway" id="UPA00378"/>
<evidence type="ECO:0000313" key="13">
    <source>
        <dbReference type="EMBL" id="KRZ15847.1"/>
    </source>
</evidence>
<dbReference type="SMART" id="SM01400">
    <property type="entry name" value="Pribosyltran_N"/>
    <property type="match status" value="1"/>
</dbReference>
<feature type="region of interest" description="Disordered" evidence="11">
    <location>
        <begin position="3295"/>
        <end position="3362"/>
    </location>
</feature>
<evidence type="ECO:0000256" key="11">
    <source>
        <dbReference type="SAM" id="MobiDB-lite"/>
    </source>
</evidence>
<feature type="compositionally biased region" description="Low complexity" evidence="11">
    <location>
        <begin position="3528"/>
        <end position="3552"/>
    </location>
</feature>
<dbReference type="InterPro" id="IPR036322">
    <property type="entry name" value="WD40_repeat_dom_sf"/>
</dbReference>
<evidence type="ECO:0000256" key="8">
    <source>
        <dbReference type="PROSITE-ProRule" id="PRU00042"/>
    </source>
</evidence>
<feature type="domain" description="C2H2-type" evidence="12">
    <location>
        <begin position="1708"/>
        <end position="1735"/>
    </location>
</feature>
<feature type="compositionally biased region" description="Acidic residues" evidence="11">
    <location>
        <begin position="3295"/>
        <end position="3347"/>
    </location>
</feature>
<dbReference type="SUPFAM" id="SSF53474">
    <property type="entry name" value="alpha/beta-Hydrolases"/>
    <property type="match status" value="1"/>
</dbReference>
<dbReference type="GO" id="GO:0009165">
    <property type="term" value="P:nucleotide biosynthetic process"/>
    <property type="evidence" value="ECO:0007669"/>
    <property type="project" value="UniProtKB-KW"/>
</dbReference>
<dbReference type="InterPro" id="IPR019775">
    <property type="entry name" value="WD40_repeat_CS"/>
</dbReference>
<dbReference type="FunFam" id="3.10.120.10:FF:000003">
    <property type="entry name" value="membrane-associated progesterone receptor component 1"/>
    <property type="match status" value="1"/>
</dbReference>
<feature type="compositionally biased region" description="Low complexity" evidence="11">
    <location>
        <begin position="3886"/>
        <end position="3914"/>
    </location>
</feature>
<dbReference type="InterPro" id="IPR029099">
    <property type="entry name" value="Pribosyltran_N"/>
</dbReference>
<dbReference type="PROSITE" id="PS50294">
    <property type="entry name" value="WD_REPEATS_REGION"/>
    <property type="match status" value="1"/>
</dbReference>
<protein>
    <recommendedName>
        <fullName evidence="10">Fucosyltransferase</fullName>
        <ecNumber evidence="10">2.4.1.-</ecNumber>
    </recommendedName>
</protein>
<dbReference type="GO" id="GO:0000287">
    <property type="term" value="F:magnesium ion binding"/>
    <property type="evidence" value="ECO:0007669"/>
    <property type="project" value="InterPro"/>
</dbReference>
<dbReference type="Proteomes" id="UP000055024">
    <property type="component" value="Unassembled WGS sequence"/>
</dbReference>
<dbReference type="SUPFAM" id="SSF57667">
    <property type="entry name" value="beta-beta-alpha zinc fingers"/>
    <property type="match status" value="1"/>
</dbReference>
<keyword evidence="6" id="KW-0378">Hydrolase</keyword>
<evidence type="ECO:0000256" key="5">
    <source>
        <dbReference type="ARBA" id="ARBA00022737"/>
    </source>
</evidence>
<evidence type="ECO:0000256" key="3">
    <source>
        <dbReference type="ARBA" id="ARBA00022574"/>
    </source>
</evidence>
<proteinExistence type="inferred from homology"/>
<dbReference type="PANTHER" id="PTHR43056">
    <property type="entry name" value="PEPTIDASE S9 PROLYL OLIGOPEPTIDASE"/>
    <property type="match status" value="1"/>
</dbReference>
<dbReference type="Gene3D" id="3.40.50.2020">
    <property type="match status" value="1"/>
</dbReference>
<keyword evidence="10" id="KW-0328">Glycosyltransferase</keyword>
<dbReference type="SMART" id="SM01117">
    <property type="entry name" value="Cyt-b5"/>
    <property type="match status" value="1"/>
</dbReference>
<comment type="caution">
    <text evidence="10">Lacks conserved residue(s) required for the propagation of feature annotation.</text>
</comment>
<evidence type="ECO:0000256" key="4">
    <source>
        <dbReference type="ARBA" id="ARBA00022727"/>
    </source>
</evidence>
<dbReference type="OrthoDB" id="8117402at2759"/>
<dbReference type="Gene3D" id="3.10.120.10">
    <property type="entry name" value="Cytochrome b5-like heme/steroid binding domain"/>
    <property type="match status" value="1"/>
</dbReference>
<evidence type="ECO:0000256" key="1">
    <source>
        <dbReference type="ARBA" id="ARBA00006478"/>
    </source>
</evidence>
<keyword evidence="3 9" id="KW-0853">WD repeat</keyword>
<dbReference type="Pfam" id="PF03265">
    <property type="entry name" value="DNase_II"/>
    <property type="match status" value="2"/>
</dbReference>
<comment type="similarity">
    <text evidence="7">Belongs to the cytochrome b5 family. MAPR subfamily.</text>
</comment>
<evidence type="ECO:0000256" key="2">
    <source>
        <dbReference type="ARBA" id="ARBA00007527"/>
    </source>
</evidence>
<dbReference type="FunFam" id="3.40.50.2020:FF:000014">
    <property type="entry name" value="Ribose-phosphate pyrophosphokinase 1"/>
    <property type="match status" value="1"/>
</dbReference>
<dbReference type="InterPro" id="IPR055270">
    <property type="entry name" value="Glyco_tran_10_C"/>
</dbReference>
<feature type="repeat" description="WD" evidence="9">
    <location>
        <begin position="568"/>
        <end position="610"/>
    </location>
</feature>
<feature type="compositionally biased region" description="Polar residues" evidence="11">
    <location>
        <begin position="4661"/>
        <end position="4675"/>
    </location>
</feature>
<feature type="domain" description="C2H2-type" evidence="12">
    <location>
        <begin position="1945"/>
        <end position="1973"/>
    </location>
</feature>
<evidence type="ECO:0000256" key="10">
    <source>
        <dbReference type="RuleBase" id="RU003832"/>
    </source>
</evidence>
<dbReference type="Gene3D" id="3.40.50.11660">
    <property type="entry name" value="Glycosyl transferase family 10, C-terminal domain"/>
    <property type="match status" value="1"/>
</dbReference>
<comment type="similarity">
    <text evidence="10">Belongs to the glycosyltransferase 10 family.</text>
</comment>
<dbReference type="PANTHER" id="PTHR43056:SF5">
    <property type="entry name" value="PEPTIDASE S9 PROLYL OLIGOPEPTIDASE CATALYTIC DOMAIN-CONTAINING PROTEIN"/>
    <property type="match status" value="1"/>
</dbReference>
<dbReference type="EC" id="2.4.1.-" evidence="10"/>
<dbReference type="SUPFAM" id="SSF53756">
    <property type="entry name" value="UDP-Glycosyltransferase/glycogen phosphorylase"/>
    <property type="match status" value="1"/>
</dbReference>
<keyword evidence="8" id="KW-0862">Zinc</keyword>
<dbReference type="InterPro" id="IPR001375">
    <property type="entry name" value="Peptidase_S9_cat"/>
</dbReference>
<dbReference type="Pfam" id="PF00852">
    <property type="entry name" value="Glyco_transf_10"/>
    <property type="match status" value="1"/>
</dbReference>
<feature type="transmembrane region" description="Helical" evidence="10">
    <location>
        <begin position="987"/>
        <end position="1008"/>
    </location>
</feature>
<dbReference type="SMART" id="SM00355">
    <property type="entry name" value="ZnF_C2H2"/>
    <property type="match status" value="27"/>
</dbReference>
<sequence>LNQIANNTAGLFNGKRFAFINSSAKSSSSPFWILSENDIDEEESVFMRKNGNSAMWMIHNIPSFPDHRKFYWPEYATKQAHIIFCLTLPYDTFSQWVSQIAYENPLIYFHNVPKTERTNVVDSLLYGKGVIAEPNYRFSNSLKTVGGERLFLFSKLAESDMDMYQLIGKIDNATFRFWEKSDEADQKLDDICSRYLTVKRIYGNIFLFLNNPEQIAHEDYKIGINCSELVNELEIQLCKKWKSVDLPSNSCPREDYLWKLMFYRFGTGPAIKNNDDASKWLIQLNGKKIWCFGSLPRERNQILCSGGMICMQNEKIWNAFDASIKFTKTESSCMEEQEKRGFAVLVGSSHPELALLIISRLPARLFEMRVYHQSNRETMLEMKESVRGKEIFIIQTATHNVNDDIMELLIMIYACKTASARRITVVMPYLPYTKCQNREKRTPIVSKLLANMITKAGASRVITLDLCRPEVQGFYSIPVDNVRASWFLAERIREPMLPVKPALKENCKKLTKLLKGYSTTTFKDGLQANIHSLAWNYDGTRLASGGNDKNVCSFILNDNNELIREHTFRGHSHQVDQVCWHRSSADLIASASGDKTVRVWDVRSRKCVATVDTKGENIYLDWSPDGSTIAVGNKEDLISFIETRTFSVVTTEQFSIETNQFRWNNTNSLFFICNGNGQIIVLSWPNLERLSVIQAHPSTILCIEFDLSGEYFAIGGLDALISLLDWPVQTISFSHDSALLASGSEDLFVDIAHVETGGSVAELPCEYPTFTLAWHPKVHLLAYAGDEKARTFYEPGKTRLLAWLVSNCYTMNHREAYVHELAKHIQVDVYGTCSGRPCQWQGLSRNCSSMLRNDYKFYLAFENSNCRHYITEKLFINALQNDVVPVVMGAPKEDYELLIPAGSFIHVDDFSGPKELAKFLQTLAANQTLYESYFYWKKRYKFVDTRFWCRLCAALNQPKNKSYKSIQRWWLNSKTCQPPNSVFENAGMFWLICAGIVAVVVLLAVFDFKRFRIRWTSKEGRQPSGDWPPPMKRRYMTVEQLRQYDGTDADGRICIAVNGDIYDVTRKKELYGQGGPYGLFAGRDASRCLAKFSTEMVHIKDSYDDLADLTLSEINSLREWAMQFAQMYPCVGKLLSSSDQADFRTDDEEEDSSLSDCAVDDHNIILAKLWKNSISKSKLKLCSRSSRFENAFFDTDLRNLHMRHRRCFWVISVIAIITTLFGLFTWTPHSAFSHRFLFARLSPFVSICLESYCSESVDVDVLRNAEILDFTFRASRSKLKFVVLDPDCISCASHTKSAYCLLATLKQSYLFGVIGAEHFDNLTEIVKYFHNSAWKVKSGVERLTFQHNTTRVHVVRIDRRDKYWFIPSLKEVDFKAHAFRNFKIDNIHFANWSLYIPGSEVMKQWSDAEFLECNRSSAKRIQQMYLGKYEQVLKNTVINGMALFRDVLQGIGIRSMLFGGTLLGWYRDCGIIPYTTDMDMASFASEYSTKLLGTLASNKDLKLYWQLGKPSDSLELSVFYDGMKIDLFFLYEEGSTHWAGGMIVYERRKLRWTYPKITKLCSAELLGELFSVPCNVLDILMADYGETWYDIYPNENFTWYASHKNVRKLGRWSKKEWPLVYHITAHRGEDRTEAEPAPKRRATTAGVGQQHFDDDDEGVVVVVVGNADAAGDDSDGDGGGGGGGESATTADDQSTTLDPSTLQVCKSTICSHCGTMIKNAANLEVHMRRHLQYRPYHCIHCDYQGYDVDDVGRHATRAHPGCQYKLNYRPVAELESSVKSMIDACKKIGGGASLNTVDMLGSSRKFPHAVQIQGPSLADPSSMEGLFAVDHNGTGGGGGGTAVGGCTVGGGGLDVGVGSMDYCLGNLVADSNRGDSRSSPLAINSTMLTVGQTAESQRVFSGLLYAALASLELDSLKCGCCGDSVAHRPDSILRHLQRHVRFNRFQCSFCGTATGSLSALETHAKLLHSDFKPQVYLNQMRHLVRREICAVVETIFLGVGQMAKLSCALCDEKLLWRWSALLAHVRQHEGTFPYHCLLCNSAFVDQLTALQHLQCMHAGRTVSASCCTNFGTEELVERNLAKCFPIFCDQTLDQLLLVDNNTSDSSRSSFRSNQPVVNLAMVTPRQPTKSTVYCNLCQAKISKNMSCLIAHAKVHLAYKPLKCEYCNFRHFAMSKIRRHNVRVHGNKPVKVSYHPVPDIGKQIKQMKLECFGLLASTAPIAAAQTSSSSLHQQHQHQQACDSSLYTDDDTLLLFEDEVVPPECSAVVEDECQIGTVATSPPTSANTTLNSDDASDDDRSLTSVAGDFNYNTGMLYSSSGSGSTVNGERELVTVKKEQFSAGDPALELPSLGKKMCCLCSTYIANNPSSFENHACKHLDYKPYHCHYCTYQSYIRGKVTRHIQQVHSGLPVKIIHKPVPGIKDRIVTMKLRCFPFLAGFAGEAPSTLSGTGASSMPPAVAAVVNALAADGSVNVASDHGRTTKETVVCLLCSQSIPCTETALTDHLPSHIANKFFHCPVCTYATNFLIRAKQHVHSAHPQSQETRIVCCPADGMRGLQELAVKCYGPLAASLVSSDKLAVAGAVTALAQWNNSKSFKLDDDEEDDNGNIATNNSSSSNNNNNNNNSYAESSSRVENYNFKQQQHQMIEDDDEMQSSQTAAAIVAAGFLQAAAAAAAAAAVQAKVDDMKTKCQLCSEMVPKQLSTLILHSRQHLDHKPYQCAYCSWKSAEEEEVKQHITRSHRNVALKVLFHPERTMVNRIAQRCFPNLSVGDSSQLISSGGGAGGGGNSSSSNSHISGLTPVVLTPGTPNTNTILRKLVCKLCNGSIADNPKSIGIHVKNHLNYKPYRCPYCRYMSCEQSKARRHVEHVHNISGDAIEVHAEDNIKEKITDMKARCFPNLGHVGLGEVYSNCEDAGSAPAAGKHHHPQLSSSSQTKSSLGGGGLVDTALQFDCRLCHEKIPLESTDHHARTHLGKPYKCAYCSSRFWSDEKGNENDSQFHLIRKKCFPDMLNRNNDAECVAVANKVKATNNSTASRLSNGLSLQSGGKLALLSSGGAKSDRQIGTSRLFSGVVCQICSKEVPDGSLDAHTRSHLGFKPFHCAYCNYKSSSAAKVKSHQESAHPELPPLQRSFTQLTENMTQLITDMRSVCFPQLDNNNAQKTKQQSSEQLISEAEQLRLCLAGELETVSLSWGDDTVDRAAMTTASGAATTTVEENNNLTCQLCKRSVIGTMNSIGLHIPLQFLRVKEHLNNVHCSSQYEMSYNAEQDIHTKMANMRRRCFPRMDFSDESELAIESFDIADSEDDLDELDDEEEEDDQDPEIEVDVEEEEEDDDDDDEEEDEEEEEEGAGTGAGGGEEKEMECDQVGPTVFWQSGESLDLSGESAAAQQASVQLESMESISSLMNTMLGTSDLNLTTPIADLSAVSDISEGECYPEVECQICSERLTNDELSKTKHLTKHLGDYEFRCYYCDFSSFVQTETLKHVTASHAGSPVRVTRTSLGTAQISAAYERLGQQCFPRGGRAGNKDSSITTSTALSPPTTTTTAATHTSAACSGGTRKATTTAAALQNITCALCSTTISSADDDQLLAHVRRHKTQSHYKCPHCSFMHSHSSKAKEHVKTEHSDKVAKLSTVQMDVDDDAVWRGRCFPDWNAHSADDAELDDLDELEEVDDEEENDDENGASSNANSATTTKRRSATTRVLSADGPRYICQLCKSPVSMYASSLYVHVKNHMNYKPYCCGNCDYKSPVKSKVRRHIQNAHKNVSATINYFPTPGIDHEVLRWKKKCFPEVTSFATLANDKVPCFVCKTDVADTFLSKSVHAKNHLDSKPYHCGYCLYKSCLRGETRRHVVRQHLGLPVNVVFVDKEVATKEKVTRMIEQCFGSAGTSKKSATSTQKQGANTVVAKSNNSNVSSVEEKKGNGKIALGNNSSVSSSLTSRSSGSSSNTTTTTSSSTAVTTTITSGRQSSSSGQQRQQSANSTNVSNANAASSTAGSSISPSGYNLRTTRASSYRLQAATAAATATTSRVSKKETNKEATATTSDVRLGQPYRVWHCSYCDYMAHSKYIVKQHCVSEHPGQPVEVLDINRIRIFAITAWEYNNMNNKLTFRARPVDAMKPMPLYQECELPRLPSYGTNVRPVATMPSSMEKEEEMEVHYQQALTAREDIRDKNVISEVSIPVPRLSYDLAIDELYDTYFSFSETYAGSDASASRIETYADITMIKYDADAEDNQWLLNTGVQYGITVDILEKVFDVLENSSAVTSFSEAVEQLKMDEYILHPLYKYWLYKQCNSSSVPRVRADQRQNNNTADAYVAFRRRTDKMTTRKHRKNDDLAMCNVLRMIESLKNAGLIISVCAEANRSQLELACARMVLFERRFMMKDWFSRYYKTCQLLARPPPPAPVSQRRVSVPVDRSSTRRSNTRPTAAKPVRPNKIDSRKTLLRRAMNLPKSVDAQNEPAPVKKTPILDEIYRNESPYYSENFTSVTNSQKVPQSDDSSSEQDFFHAFLHSENARHPSGLSYAGMVRKRVGRSGRMYMDVIRNNNLKLPFSYIQDPEEGCSGIRRYRPELCSPVNGEDDAAKAAGEHRQCKQFFTDLNSMGGSDANPFITATLGSTRMKKDSCLSTATAGVLTSNQVDEPSVASAKSPQPHLGQIKIEAVHPTVQQDSDSDHATTSGKEAPSSVKHLELISSKRKKQRMNNDYSAEKKVDVDKAKILMSMLSTNGFAHPMELSAGNGPSGRTNNKAGQASKSTGTRSKRGQSSNGNESGIRSALRSQRSSNNRVANNFPTSAGINGDNSLRPSSHTDISGKSTIGSVTPLCTLYYPCPKPADGTDGVSPSPGFREAVFFAQRVDNSLNCLNNATPSCTISSSFFTVALTGLRSFCCQQLLHLRVMSTKRKAPYGLWKSPITSSFITSVTCSLVELRIDPTESGKGIVYWNERRANERGRCVVCSRIFGGKIVEWTPRDYSVRTTAHDYGGGSFFVHAGCLYFSNYADQRLYKQTAPNQAPVPLTPSGKSYRYADGCFAHNSIYCVREDTAENPAKDAIVRIDLTSQAQIIIAQGADFYCSPKVSPDGKTIVWMQWNFPNMPWDVTELWMADLNAEGNVEIGTDRKIVFSETVNYMQPRFCENGELYFISDESEWWNLYKYSDIGTHKNLAPMEKEIGGPHWQFADDAYSFDCTGSGDIALIIDQELHIVNRKSELCYKQDTGYHVHSYVAYGRDRCIYCIATSATKFQAIIRWNTEVIYRVHEELDQEIVSLPHPITFPVLAEDAKDNDVVAHGYFYKPQNPKFEGICHCLPPLLVLAHGGPTARASTGLDLRIQYYTSRGFAVLNVDYRGSTGYGTKYRNSLKSKLGVYDVDDCCAGAVYLVDEGKVDSQRLCISGRSAGGFIVLAALAFQDVFNAGCCHYGISDLVAVQESSCKFELKYFDKLIAPYPEGKEIYQRRSPINYIDDIDKPVAFFHGDEDPIVPINQIKDMYALLVAKGIDSSLTVFRGEGHGYRISENIQRAIDEEFNFFCQALRIREEKLSLQETIEMDTSPKQKLFIIYKLNQIANNTAGLFNGKRFAFINSSAKSSSSPFWILSENDIDEEESFLHSSLKLFYSSSKADKVETLVFL</sequence>
<dbReference type="GO" id="GO:0032580">
    <property type="term" value="C:Golgi cisterna membrane"/>
    <property type="evidence" value="ECO:0007669"/>
    <property type="project" value="UniProtKB-SubCell"/>
</dbReference>
<evidence type="ECO:0000256" key="9">
    <source>
        <dbReference type="PROSITE-ProRule" id="PRU00221"/>
    </source>
</evidence>
<gene>
    <name evidence="13" type="primary">THOC3</name>
    <name evidence="13" type="ORF">T11_1668</name>
</gene>
<comment type="similarity">
    <text evidence="2">Belongs to the DNase II family.</text>
</comment>
<dbReference type="InterPro" id="IPR050585">
    <property type="entry name" value="Xaa-Pro_dipeptidyl-ppase/CocE"/>
</dbReference>
<comment type="subcellular location">
    <subcellularLocation>
        <location evidence="10">Golgi apparatus</location>
        <location evidence="10">Golgi stack membrane</location>
        <topology evidence="10">Single-pass type II membrane protein</topology>
    </subcellularLocation>
</comment>
<dbReference type="InterPro" id="IPR015943">
    <property type="entry name" value="WD40/YVTN_repeat-like_dom_sf"/>
</dbReference>
<organism evidence="13 14">
    <name type="scientific">Trichinella zimbabwensis</name>
    <dbReference type="NCBI Taxonomy" id="268475"/>
    <lineage>
        <taxon>Eukaryota</taxon>
        <taxon>Metazoa</taxon>
        <taxon>Ecdysozoa</taxon>
        <taxon>Nematoda</taxon>
        <taxon>Enoplea</taxon>
        <taxon>Dorylaimia</taxon>
        <taxon>Trichinellida</taxon>
        <taxon>Trichinellidae</taxon>
        <taxon>Trichinella</taxon>
    </lineage>
</organism>
<feature type="region of interest" description="Disordered" evidence="11">
    <location>
        <begin position="4021"/>
        <end position="4040"/>
    </location>
</feature>
<feature type="region of interest" description="Disordered" evidence="11">
    <location>
        <begin position="3668"/>
        <end position="3699"/>
    </location>
</feature>
<dbReference type="GO" id="GO:0004531">
    <property type="term" value="F:deoxyribonuclease II activity"/>
    <property type="evidence" value="ECO:0007669"/>
    <property type="project" value="InterPro"/>
</dbReference>
<feature type="region of interest" description="Disordered" evidence="11">
    <location>
        <begin position="1668"/>
        <end position="1698"/>
    </location>
</feature>
<keyword evidence="8" id="KW-0479">Metal-binding</keyword>
<dbReference type="InterPro" id="IPR038577">
    <property type="entry name" value="GT10-like_C_sf"/>
</dbReference>
<dbReference type="EMBL" id="JYDP01000015">
    <property type="protein sequence ID" value="KRZ15847.1"/>
    <property type="molecule type" value="Genomic_DNA"/>
</dbReference>
<keyword evidence="10" id="KW-0472">Membrane</keyword>
<keyword evidence="10" id="KW-0808">Transferase</keyword>
<dbReference type="PROSITE" id="PS50157">
    <property type="entry name" value="ZINC_FINGER_C2H2_2"/>
    <property type="match status" value="3"/>
</dbReference>
<dbReference type="InterPro" id="IPR005946">
    <property type="entry name" value="Rib-P_diPkinase"/>
</dbReference>
<dbReference type="SUPFAM" id="SSF53271">
    <property type="entry name" value="PRTase-like"/>
    <property type="match status" value="1"/>
</dbReference>
<keyword evidence="4" id="KW-0545">Nucleotide biosynthesis</keyword>
<dbReference type="GO" id="GO:0008270">
    <property type="term" value="F:zinc ion binding"/>
    <property type="evidence" value="ECO:0007669"/>
    <property type="project" value="UniProtKB-KW"/>
</dbReference>
<dbReference type="InterPro" id="IPR004947">
    <property type="entry name" value="DNase_II"/>
</dbReference>
<feature type="compositionally biased region" description="Polar residues" evidence="11">
    <location>
        <begin position="2276"/>
        <end position="2291"/>
    </location>
</feature>
<dbReference type="InterPro" id="IPR029058">
    <property type="entry name" value="AB_hydrolase_fold"/>
</dbReference>
<dbReference type="InterPro" id="IPR029057">
    <property type="entry name" value="PRTase-like"/>
</dbReference>
<keyword evidence="5" id="KW-0677">Repeat</keyword>
<feature type="domain" description="C2H2-type" evidence="12">
    <location>
        <begin position="2034"/>
        <end position="2062"/>
    </location>
</feature>
<dbReference type="PROSITE" id="PS00028">
    <property type="entry name" value="ZINC_FINGER_C2H2_1"/>
    <property type="match status" value="2"/>
</dbReference>
<comment type="similarity">
    <text evidence="1">Belongs to the ribose-phosphate pyrophosphokinase family.</text>
</comment>
<feature type="region of interest" description="Disordered" evidence="11">
    <location>
        <begin position="4727"/>
        <end position="4809"/>
    </location>
</feature>
<dbReference type="InterPro" id="IPR011042">
    <property type="entry name" value="6-blade_b-propeller_TolB-like"/>
</dbReference>
<dbReference type="Pfam" id="PF00326">
    <property type="entry name" value="Peptidase_S9"/>
    <property type="match status" value="1"/>
</dbReference>
<feature type="compositionally biased region" description="Low complexity" evidence="11">
    <location>
        <begin position="2611"/>
        <end position="2625"/>
    </location>
</feature>
<dbReference type="SMART" id="SM00320">
    <property type="entry name" value="WD40"/>
    <property type="match status" value="4"/>
</dbReference>
<feature type="non-terminal residue" evidence="13">
    <location>
        <position position="1"/>
    </location>
</feature>
<evidence type="ECO:0000259" key="12">
    <source>
        <dbReference type="PROSITE" id="PS50157"/>
    </source>
</evidence>
<feature type="compositionally biased region" description="Basic and acidic residues" evidence="11">
    <location>
        <begin position="1628"/>
        <end position="1638"/>
    </location>
</feature>
<feature type="transmembrane region" description="Helical" evidence="10">
    <location>
        <begin position="1207"/>
        <end position="1226"/>
    </location>
</feature>
<dbReference type="Pfam" id="PF00173">
    <property type="entry name" value="Cyt-b5"/>
    <property type="match status" value="1"/>
</dbReference>